<dbReference type="EMBL" id="JANHOG010000755">
    <property type="protein sequence ID" value="KAJ3551770.1"/>
    <property type="molecule type" value="Genomic_DNA"/>
</dbReference>
<name>A0ACC1T2E8_9APHY</name>
<evidence type="ECO:0000313" key="2">
    <source>
        <dbReference type="Proteomes" id="UP001148662"/>
    </source>
</evidence>
<protein>
    <submittedName>
        <fullName evidence="1">Uncharacterized protein</fullName>
    </submittedName>
</protein>
<organism evidence="1 2">
    <name type="scientific">Phlebia brevispora</name>
    <dbReference type="NCBI Taxonomy" id="194682"/>
    <lineage>
        <taxon>Eukaryota</taxon>
        <taxon>Fungi</taxon>
        <taxon>Dikarya</taxon>
        <taxon>Basidiomycota</taxon>
        <taxon>Agaricomycotina</taxon>
        <taxon>Agaricomycetes</taxon>
        <taxon>Polyporales</taxon>
        <taxon>Meruliaceae</taxon>
        <taxon>Phlebia</taxon>
    </lineage>
</organism>
<sequence>MSRNESCDDVKVITSDMKETKARYEAPPNRGGAHTLTEQHSYDEMEDVAQLNANGEISELSVIAEGEERTTWFVWLLVACTSISGLLFGYDTGVISGALVTIGSDLGPAALSAGQQELITSGTTLGALIGGLVAGALSDYVGRKPVLAIADAIFIGGAVGQAVSHTVWAMIGCRFLVGIGVGLASCVAPLYIQELSPTRLRGRMVVLNVVMITGGQVVAYGIGAAFEHMRGGWRWMVGLGAVPAGTQFIVLFFLPESPRILIRRGNMDAAKAILAKVYGHATPKQVDLKLVALRSAVRRSIEIANSTTFLQRVVMILQNPVNRRALIISCGLQAYQQLSGFNTLMYYSATLFKEIGFDQPTAVGLIVSGTNFVFTLFALKYIDIIGRRKIMIFSAPGMVIGLVVASISFYYLTKRSGGELVEGTQYSRTWSAIVLLSMLFYVASYATGLGNVPWQQAELFGLEVRGIGTSAATFMNWAMNLLIGATYLSLMNRITPAGAFGFYAGLCLLGWVFCLFCFPETAGLSLEEVQMVFQHGFGIKESQRLRQEKKELLQREKAETIHETEKIKKV</sequence>
<reference evidence="1" key="1">
    <citation type="submission" date="2022-07" db="EMBL/GenBank/DDBJ databases">
        <title>Genome Sequence of Phlebia brevispora.</title>
        <authorList>
            <person name="Buettner E."/>
        </authorList>
    </citation>
    <scope>NUCLEOTIDE SEQUENCE</scope>
    <source>
        <strain evidence="1">MPL23</strain>
    </source>
</reference>
<dbReference type="Proteomes" id="UP001148662">
    <property type="component" value="Unassembled WGS sequence"/>
</dbReference>
<evidence type="ECO:0000313" key="1">
    <source>
        <dbReference type="EMBL" id="KAJ3551770.1"/>
    </source>
</evidence>
<proteinExistence type="predicted"/>
<gene>
    <name evidence="1" type="ORF">NM688_g4514</name>
</gene>
<comment type="caution">
    <text evidence="1">The sequence shown here is derived from an EMBL/GenBank/DDBJ whole genome shotgun (WGS) entry which is preliminary data.</text>
</comment>
<keyword evidence="2" id="KW-1185">Reference proteome</keyword>
<accession>A0ACC1T2E8</accession>